<comment type="similarity">
    <text evidence="1 2">Belongs to the UPF0235 family.</text>
</comment>
<evidence type="ECO:0000256" key="2">
    <source>
        <dbReference type="HAMAP-Rule" id="MF_00634"/>
    </source>
</evidence>
<sequence length="76" mass="8581">MRVKVLAVPRSSRNAIEELPDGSLKVWVQTVPEKGKANIAVIEVLSLHFRVPKSKIELISGHRDKHKVFEIISNQI</sequence>
<dbReference type="Proteomes" id="UP000178085">
    <property type="component" value="Unassembled WGS sequence"/>
</dbReference>
<evidence type="ECO:0000313" key="4">
    <source>
        <dbReference type="Proteomes" id="UP000178085"/>
    </source>
</evidence>
<dbReference type="SUPFAM" id="SSF69786">
    <property type="entry name" value="YggU-like"/>
    <property type="match status" value="1"/>
</dbReference>
<dbReference type="EMBL" id="METD01000001">
    <property type="protein sequence ID" value="OGB73799.1"/>
    <property type="molecule type" value="Genomic_DNA"/>
</dbReference>
<dbReference type="InterPro" id="IPR003746">
    <property type="entry name" value="DUF167"/>
</dbReference>
<evidence type="ECO:0000256" key="1">
    <source>
        <dbReference type="ARBA" id="ARBA00010364"/>
    </source>
</evidence>
<dbReference type="InterPro" id="IPR036591">
    <property type="entry name" value="YggU-like_sf"/>
</dbReference>
<evidence type="ECO:0000313" key="3">
    <source>
        <dbReference type="EMBL" id="OGB73799.1"/>
    </source>
</evidence>
<dbReference type="Gene3D" id="3.30.1200.10">
    <property type="entry name" value="YggU-like"/>
    <property type="match status" value="1"/>
</dbReference>
<protein>
    <recommendedName>
        <fullName evidence="2">UPF0235 protein A3K51_03170</fullName>
    </recommendedName>
</protein>
<comment type="caution">
    <text evidence="3">The sequence shown here is derived from an EMBL/GenBank/DDBJ whole genome shotgun (WGS) entry which is preliminary data.</text>
</comment>
<dbReference type="NCBIfam" id="TIGR00251">
    <property type="entry name" value="DUF167 family protein"/>
    <property type="match status" value="1"/>
</dbReference>
<name>A0A1F4NQR5_UNCK3</name>
<proteinExistence type="inferred from homology"/>
<reference evidence="3 4" key="1">
    <citation type="journal article" date="2016" name="Nat. Commun.">
        <title>Thousands of microbial genomes shed light on interconnected biogeochemical processes in an aquifer system.</title>
        <authorList>
            <person name="Anantharaman K."/>
            <person name="Brown C.T."/>
            <person name="Hug L.A."/>
            <person name="Sharon I."/>
            <person name="Castelle C.J."/>
            <person name="Probst A.J."/>
            <person name="Thomas B.C."/>
            <person name="Singh A."/>
            <person name="Wilkins M.J."/>
            <person name="Karaoz U."/>
            <person name="Brodie E.L."/>
            <person name="Williams K.H."/>
            <person name="Hubbard S.S."/>
            <person name="Banfield J.F."/>
        </authorList>
    </citation>
    <scope>NUCLEOTIDE SEQUENCE [LARGE SCALE GENOMIC DNA]</scope>
</reference>
<accession>A0A1F4NQR5</accession>
<dbReference type="SMART" id="SM01152">
    <property type="entry name" value="DUF167"/>
    <property type="match status" value="1"/>
</dbReference>
<dbReference type="HAMAP" id="MF_00634">
    <property type="entry name" value="UPF0235"/>
    <property type="match status" value="1"/>
</dbReference>
<dbReference type="Pfam" id="PF02594">
    <property type="entry name" value="DUF167"/>
    <property type="match status" value="1"/>
</dbReference>
<gene>
    <name evidence="3" type="ORF">A3K51_03170</name>
</gene>
<organism evidence="3 4">
    <name type="scientific">candidate division Kazan bacterium RIFCSPLOWO2_01_FULL_45_19</name>
    <dbReference type="NCBI Taxonomy" id="1798538"/>
    <lineage>
        <taxon>Bacteria</taxon>
        <taxon>Bacteria division Kazan-3B-28</taxon>
    </lineage>
</organism>
<dbReference type="AlphaFoldDB" id="A0A1F4NQR5"/>